<evidence type="ECO:0000256" key="5">
    <source>
        <dbReference type="ARBA" id="ARBA00022574"/>
    </source>
</evidence>
<dbReference type="GO" id="GO:0006368">
    <property type="term" value="P:transcription elongation by RNA polymerase II"/>
    <property type="evidence" value="ECO:0007669"/>
    <property type="project" value="EnsemblFungi"/>
</dbReference>
<feature type="repeat" description="WD" evidence="11">
    <location>
        <begin position="191"/>
        <end position="222"/>
    </location>
</feature>
<feature type="repeat" description="WD" evidence="11">
    <location>
        <begin position="90"/>
        <end position="122"/>
    </location>
</feature>
<dbReference type="PANTHER" id="PTHR13831">
    <property type="entry name" value="MEMBER OF THE HIR1 FAMILY OF WD-REPEAT PROTEINS"/>
    <property type="match status" value="1"/>
</dbReference>
<dbReference type="GO" id="GO:1905268">
    <property type="term" value="P:negative regulation of chromatin organization"/>
    <property type="evidence" value="ECO:0007669"/>
    <property type="project" value="EnsemblFungi"/>
</dbReference>
<dbReference type="GO" id="GO:0000417">
    <property type="term" value="C:HIR complex"/>
    <property type="evidence" value="ECO:0007669"/>
    <property type="project" value="EnsemblFungi"/>
</dbReference>
<evidence type="ECO:0000256" key="1">
    <source>
        <dbReference type="ARBA" id="ARBA00002677"/>
    </source>
</evidence>
<evidence type="ECO:0000256" key="4">
    <source>
        <dbReference type="ARBA" id="ARBA00022491"/>
    </source>
</evidence>
<evidence type="ECO:0000259" key="13">
    <source>
        <dbReference type="Pfam" id="PF07569"/>
    </source>
</evidence>
<dbReference type="Gene3D" id="2.130.10.10">
    <property type="entry name" value="YVTN repeat-like/Quinoprotein amine dehydrogenase"/>
    <property type="match status" value="2"/>
</dbReference>
<dbReference type="OrthoDB" id="1741719at2759"/>
<feature type="domain" description="CAF1B/HIR1 beta-propeller" evidence="14">
    <location>
        <begin position="87"/>
        <end position="392"/>
    </location>
</feature>
<dbReference type="PROSITE" id="PS50082">
    <property type="entry name" value="WD_REPEATS_2"/>
    <property type="match status" value="4"/>
</dbReference>
<dbReference type="InterPro" id="IPR019775">
    <property type="entry name" value="WD40_repeat_CS"/>
</dbReference>
<dbReference type="GO" id="GO:0031491">
    <property type="term" value="F:nucleosome binding"/>
    <property type="evidence" value="ECO:0007669"/>
    <property type="project" value="EnsemblFungi"/>
</dbReference>
<gene>
    <name evidence="15" type="ORF">CANTADRAFT_50696</name>
</gene>
<dbReference type="AlphaFoldDB" id="A0A1E4SJI6"/>
<dbReference type="InterPro" id="IPR036322">
    <property type="entry name" value="WD40_repeat_dom_sf"/>
</dbReference>
<reference evidence="16" key="1">
    <citation type="submission" date="2016-05" db="EMBL/GenBank/DDBJ databases">
        <title>Comparative genomics of biotechnologically important yeasts.</title>
        <authorList>
            <consortium name="DOE Joint Genome Institute"/>
            <person name="Riley R."/>
            <person name="Haridas S."/>
            <person name="Wolfe K.H."/>
            <person name="Lopes M.R."/>
            <person name="Hittinger C.T."/>
            <person name="Goker M."/>
            <person name="Salamov A."/>
            <person name="Wisecaver J."/>
            <person name="Long T.M."/>
            <person name="Aerts A.L."/>
            <person name="Barry K."/>
            <person name="Choi C."/>
            <person name="Clum A."/>
            <person name="Coughlan A.Y."/>
            <person name="Deshpande S."/>
            <person name="Douglass A.P."/>
            <person name="Hanson S.J."/>
            <person name="Klenk H.-P."/>
            <person name="Labutti K."/>
            <person name="Lapidus A."/>
            <person name="Lindquist E."/>
            <person name="Lipzen A."/>
            <person name="Meier-Kolthoff J.P."/>
            <person name="Ohm R.A."/>
            <person name="Otillar R.P."/>
            <person name="Pangilinan J."/>
            <person name="Peng Y."/>
            <person name="Rokas A."/>
            <person name="Rosa C.A."/>
            <person name="Scheuner C."/>
            <person name="Sibirny A.A."/>
            <person name="Slot J.C."/>
            <person name="Stielow J.B."/>
            <person name="Sun H."/>
            <person name="Kurtzman C.P."/>
            <person name="Blackwell M."/>
            <person name="Grigoriev I.V."/>
            <person name="Jeffries T.W."/>
        </authorList>
    </citation>
    <scope>NUCLEOTIDE SEQUENCE [LARGE SCALE GENOMIC DNA]</scope>
    <source>
        <strain evidence="16">NRRL Y-17324</strain>
    </source>
</reference>
<dbReference type="GO" id="GO:0042802">
    <property type="term" value="F:identical protein binding"/>
    <property type="evidence" value="ECO:0007669"/>
    <property type="project" value="EnsemblFungi"/>
</dbReference>
<evidence type="ECO:0000256" key="3">
    <source>
        <dbReference type="ARBA" id="ARBA00007306"/>
    </source>
</evidence>
<dbReference type="InterPro" id="IPR001680">
    <property type="entry name" value="WD40_rpt"/>
</dbReference>
<dbReference type="InterPro" id="IPR011494">
    <property type="entry name" value="HIRA-like_C"/>
</dbReference>
<evidence type="ECO:0000256" key="11">
    <source>
        <dbReference type="PROSITE-ProRule" id="PRU00221"/>
    </source>
</evidence>
<protein>
    <recommendedName>
        <fullName evidence="12">Protein HIR</fullName>
    </recommendedName>
</protein>
<dbReference type="PANTHER" id="PTHR13831:SF0">
    <property type="entry name" value="PROTEIN HIRA"/>
    <property type="match status" value="1"/>
</dbReference>
<evidence type="ECO:0000256" key="6">
    <source>
        <dbReference type="ARBA" id="ARBA00022737"/>
    </source>
</evidence>
<dbReference type="GO" id="GO:0006334">
    <property type="term" value="P:nucleosome assembly"/>
    <property type="evidence" value="ECO:0007669"/>
    <property type="project" value="EnsemblFungi"/>
</dbReference>
<dbReference type="Pfam" id="PF07569">
    <property type="entry name" value="Hira"/>
    <property type="match status" value="1"/>
</dbReference>
<keyword evidence="16" id="KW-1185">Reference proteome</keyword>
<dbReference type="STRING" id="984487.A0A1E4SJI6"/>
<dbReference type="GeneID" id="30983992"/>
<dbReference type="FunFam" id="2.130.10.10:FF:000290">
    <property type="entry name" value="Protein HIR"/>
    <property type="match status" value="1"/>
</dbReference>
<keyword evidence="7 12" id="KW-0156">Chromatin regulator</keyword>
<dbReference type="GO" id="GO:0016480">
    <property type="term" value="P:negative regulation of transcription by RNA polymerase III"/>
    <property type="evidence" value="ECO:0007669"/>
    <property type="project" value="EnsemblFungi"/>
</dbReference>
<comment type="similarity">
    <text evidence="3 12">Belongs to the WD repeat HIR1 family.</text>
</comment>
<sequence length="962" mass="108086">MHILKLPWFGHRTENKKIECYSVTINADGTRLASGGLDGNVKIWDTNTILQFGALSKEQGQPSPKKKKTDPTIEDINLPDVSLRRPLCSMSRHNGVVTSVKFSPDGRFLASGSDDKICLIWEKEEELLGQKQFGEAEADLEHWTVRKRLVAHDNDIQDICWSPDGLLLVTVGLDRLIIIWNGLTFERIKRYDIHQSMVKGIVFDPANKFFATASDDRTVRIFRYYKKLNETTSYEFQMEHIVVEPFRKSPLTSYFRRMSWSPDGQHIAVPNATNGPVSSVAVINRGNWAADVSLIGHEAPCEICAFSPRLFELGGTGKKSKDKTNFTTVLATGGQDRTLAVWSTANSRPLVVAQDIVDNSITDMCWSPDGQTLYFCCLDGSITCVMFEANELGEVVSEDIIDTQLHKYGGDREAAIFPESVEQLILEDKSGLEDNLISRRTTKPVSLDDRKKLPIGEETTLEMPKVNNLTPKQLTKMTQSVTIKNGKKRVAPLLVQASTKKESIPTSVISNKFRKVQVSNKLSQPSYLLPRLGVNSSVHGIKLKNVNNQHSINEESNMDQDNDNEDMGIDDSNTASLNQNTISEAALKRQRNKLKRSLMESKYPSCFKQISNLPESLFSNQSLLNSEISQLLNNLSNSKDIQPETTNLTSIDVDEDLLFSVIVHGVEHTQVSNPIISESNSSYKTITTIEVRNGQGWSVLEDELNQNESKDFNDATRVIISNNSKELARKYVLFFPYKIQHSLPVVLNGILKYFVLASFKGTIQIVSADTGRFLCPSFELGENILYLKHRSGFLLILTSSGLIYSWKLGCEQRGLKGVLNKVSIAPVLNCVEINSVLLQDGSSESKKAATILLPNLKAIDVNPKDGSPLVVLDSSGNLYNYSIDLGTWTKVIDSWYYLSVEEKELHDSRMTQPLEQLISKTYNEFIEDIKKSKINWYKFDAKSNDLKTVMRERFQEVLDLHL</sequence>
<dbReference type="GO" id="GO:0003677">
    <property type="term" value="F:DNA binding"/>
    <property type="evidence" value="ECO:0007669"/>
    <property type="project" value="EnsemblFungi"/>
</dbReference>
<dbReference type="Pfam" id="PF09453">
    <property type="entry name" value="HIRA_B"/>
    <property type="match status" value="1"/>
</dbReference>
<proteinExistence type="inferred from homology"/>
<dbReference type="InterPro" id="IPR055410">
    <property type="entry name" value="Beta-prop_CAF1B_HIR1"/>
</dbReference>
<comment type="function">
    <text evidence="1 12">Required for replication-independent chromatin assembly and for the periodic repression of histone gene transcription during the cell cycle.</text>
</comment>
<dbReference type="EMBL" id="KV453911">
    <property type="protein sequence ID" value="ODV79664.1"/>
    <property type="molecule type" value="Genomic_DNA"/>
</dbReference>
<dbReference type="GO" id="GO:0003714">
    <property type="term" value="F:transcription corepressor activity"/>
    <property type="evidence" value="ECO:0007669"/>
    <property type="project" value="EnsemblFungi"/>
</dbReference>
<evidence type="ECO:0000256" key="10">
    <source>
        <dbReference type="ARBA" id="ARBA00023242"/>
    </source>
</evidence>
<keyword evidence="8 12" id="KW-0805">Transcription regulation</keyword>
<dbReference type="FunFam" id="2.130.10.10:FF:001073">
    <property type="entry name" value="Protein HIR"/>
    <property type="match status" value="1"/>
</dbReference>
<keyword evidence="6 12" id="KW-0677">Repeat</keyword>
<evidence type="ECO:0000256" key="7">
    <source>
        <dbReference type="ARBA" id="ARBA00022853"/>
    </source>
</evidence>
<dbReference type="PROSITE" id="PS00678">
    <property type="entry name" value="WD_REPEATS_1"/>
    <property type="match status" value="1"/>
</dbReference>
<keyword evidence="5 11" id="KW-0853">WD repeat</keyword>
<evidence type="ECO:0000313" key="16">
    <source>
        <dbReference type="Proteomes" id="UP000094285"/>
    </source>
</evidence>
<dbReference type="Proteomes" id="UP000094285">
    <property type="component" value="Unassembled WGS sequence"/>
</dbReference>
<feature type="repeat" description="WD" evidence="11">
    <location>
        <begin position="22"/>
        <end position="48"/>
    </location>
</feature>
<evidence type="ECO:0000313" key="15">
    <source>
        <dbReference type="EMBL" id="ODV79664.1"/>
    </source>
</evidence>
<feature type="repeat" description="WD" evidence="11">
    <location>
        <begin position="149"/>
        <end position="181"/>
    </location>
</feature>
<evidence type="ECO:0000256" key="2">
    <source>
        <dbReference type="ARBA" id="ARBA00004123"/>
    </source>
</evidence>
<dbReference type="GO" id="GO:0005634">
    <property type="term" value="C:nucleus"/>
    <property type="evidence" value="ECO:0007669"/>
    <property type="project" value="UniProtKB-SubCell"/>
</dbReference>
<dbReference type="RefSeq" id="XP_020064786.1">
    <property type="nucleotide sequence ID" value="XM_020209856.1"/>
</dbReference>
<feature type="domain" description="Protein HIRA-like C-terminal" evidence="13">
    <location>
        <begin position="771"/>
        <end position="932"/>
    </location>
</feature>
<dbReference type="SUPFAM" id="SSF50978">
    <property type="entry name" value="WD40 repeat-like"/>
    <property type="match status" value="1"/>
</dbReference>
<evidence type="ECO:0000259" key="14">
    <source>
        <dbReference type="Pfam" id="PF24105"/>
    </source>
</evidence>
<evidence type="ECO:0000256" key="8">
    <source>
        <dbReference type="ARBA" id="ARBA00023015"/>
    </source>
</evidence>
<dbReference type="InterPro" id="IPR015943">
    <property type="entry name" value="WD40/YVTN_repeat-like_dom_sf"/>
</dbReference>
<dbReference type="GO" id="GO:0000122">
    <property type="term" value="P:negative regulation of transcription by RNA polymerase II"/>
    <property type="evidence" value="ECO:0007669"/>
    <property type="project" value="EnsemblFungi"/>
</dbReference>
<keyword evidence="10 12" id="KW-0539">Nucleus</keyword>
<dbReference type="Pfam" id="PF24105">
    <property type="entry name" value="Beta-prop_CAF1B_HIR1"/>
    <property type="match status" value="1"/>
</dbReference>
<dbReference type="PROSITE" id="PS50294">
    <property type="entry name" value="WD_REPEATS_REGION"/>
    <property type="match status" value="3"/>
</dbReference>
<organism evidence="15 16">
    <name type="scientific">Suhomyces tanzawaensis NRRL Y-17324</name>
    <dbReference type="NCBI Taxonomy" id="984487"/>
    <lineage>
        <taxon>Eukaryota</taxon>
        <taxon>Fungi</taxon>
        <taxon>Dikarya</taxon>
        <taxon>Ascomycota</taxon>
        <taxon>Saccharomycotina</taxon>
        <taxon>Pichiomycetes</taxon>
        <taxon>Debaryomycetaceae</taxon>
        <taxon>Suhomyces</taxon>
    </lineage>
</organism>
<name>A0A1E4SJI6_9ASCO</name>
<keyword evidence="4 12" id="KW-0678">Repressor</keyword>
<comment type="subcellular location">
    <subcellularLocation>
        <location evidence="2 12">Nucleus</location>
    </subcellularLocation>
</comment>
<evidence type="ECO:0000256" key="12">
    <source>
        <dbReference type="RuleBase" id="RU364014"/>
    </source>
</evidence>
<evidence type="ECO:0000256" key="9">
    <source>
        <dbReference type="ARBA" id="ARBA00023163"/>
    </source>
</evidence>
<dbReference type="InterPro" id="IPR031120">
    <property type="entry name" value="HIR1-like"/>
</dbReference>
<dbReference type="GO" id="GO:0000775">
    <property type="term" value="C:chromosome, centromeric region"/>
    <property type="evidence" value="ECO:0007669"/>
    <property type="project" value="EnsemblFungi"/>
</dbReference>
<dbReference type="CDD" id="cd00200">
    <property type="entry name" value="WD40"/>
    <property type="match status" value="1"/>
</dbReference>
<dbReference type="Pfam" id="PF00400">
    <property type="entry name" value="WD40"/>
    <property type="match status" value="1"/>
</dbReference>
<keyword evidence="9 12" id="KW-0804">Transcription</keyword>
<dbReference type="GO" id="GO:0000785">
    <property type="term" value="C:chromatin"/>
    <property type="evidence" value="ECO:0007669"/>
    <property type="project" value="TreeGrafter"/>
</dbReference>
<accession>A0A1E4SJI6</accession>
<dbReference type="InterPro" id="IPR019015">
    <property type="entry name" value="HIRA_B_motif"/>
</dbReference>
<dbReference type="SMART" id="SM00320">
    <property type="entry name" value="WD40"/>
    <property type="match status" value="6"/>
</dbReference>